<dbReference type="EC" id="6.2.1.61" evidence="8"/>
<accession>A0A1D3JYF3</accession>
<evidence type="ECO:0000256" key="9">
    <source>
        <dbReference type="ARBA" id="ARBA00071567"/>
    </source>
</evidence>
<evidence type="ECO:0000313" key="15">
    <source>
        <dbReference type="Proteomes" id="UP000245431"/>
    </source>
</evidence>
<dbReference type="EMBL" id="LT599583">
    <property type="protein sequence ID" value="SBW80981.1"/>
    <property type="molecule type" value="Genomic_DNA"/>
</dbReference>
<evidence type="ECO:0000256" key="1">
    <source>
        <dbReference type="ARBA" id="ARBA00004924"/>
    </source>
</evidence>
<comment type="pathway">
    <text evidence="1">Siderophore biosynthesis.</text>
</comment>
<name>A0A1D3JYF3_PSEVE</name>
<evidence type="ECO:0000256" key="11">
    <source>
        <dbReference type="ARBA" id="ARBA00081127"/>
    </source>
</evidence>
<dbReference type="InterPro" id="IPR050237">
    <property type="entry name" value="ATP-dep_AMP-bd_enzyme"/>
</dbReference>
<evidence type="ECO:0000256" key="3">
    <source>
        <dbReference type="ARBA" id="ARBA00022598"/>
    </source>
</evidence>
<dbReference type="PANTHER" id="PTHR43767">
    <property type="entry name" value="LONG-CHAIN-FATTY-ACID--COA LIGASE"/>
    <property type="match status" value="1"/>
</dbReference>
<comment type="catalytic activity">
    <reaction evidence="5">
        <text>salicylate + holo-[ACP] + ATP = salicyl-[ACP] + AMP + diphosphate</text>
        <dbReference type="Rhea" id="RHEA:61648"/>
        <dbReference type="Rhea" id="RHEA-COMP:9685"/>
        <dbReference type="Rhea" id="RHEA-COMP:19022"/>
        <dbReference type="ChEBI" id="CHEBI:30616"/>
        <dbReference type="ChEBI" id="CHEBI:30762"/>
        <dbReference type="ChEBI" id="CHEBI:33019"/>
        <dbReference type="ChEBI" id="CHEBI:64479"/>
        <dbReference type="ChEBI" id="CHEBI:86464"/>
        <dbReference type="ChEBI" id="CHEBI:456215"/>
        <dbReference type="EC" id="6.2.1.61"/>
    </reaction>
    <physiologicalReaction direction="left-to-right" evidence="5">
        <dbReference type="Rhea" id="RHEA:61649"/>
    </physiologicalReaction>
</comment>
<evidence type="ECO:0000256" key="7">
    <source>
        <dbReference type="ARBA" id="ARBA00060604"/>
    </source>
</evidence>
<dbReference type="SUPFAM" id="SSF56801">
    <property type="entry name" value="Acetyl-CoA synthetase-like"/>
    <property type="match status" value="1"/>
</dbReference>
<dbReference type="InterPro" id="IPR045851">
    <property type="entry name" value="AMP-bd_C_sf"/>
</dbReference>
<keyword evidence="4" id="KW-0045">Antibiotic biosynthesis</keyword>
<comment type="function">
    <text evidence="6">Involved in the biosynthesis of the siderophore pyochelin. Specifically adenylates salicylate and loads it onto the holo form of PchE via a thioester linkage to the phosphopanthetheine moiety. Is also involved in the synthesis of the antifungal antibiotic dihydroaeruginoic acid (Dha or hydroxyphenyl-thiazolinyl-carboxylate), a precursor of pyochelin.</text>
</comment>
<dbReference type="Pfam" id="PF00501">
    <property type="entry name" value="AMP-binding"/>
    <property type="match status" value="1"/>
</dbReference>
<evidence type="ECO:0000256" key="8">
    <source>
        <dbReference type="ARBA" id="ARBA00066647"/>
    </source>
</evidence>
<comment type="pathway">
    <text evidence="7">Antifungal biosynthesis.</text>
</comment>
<gene>
    <name evidence="14" type="primary">dhbE</name>
    <name evidence="14" type="ORF">PVE_R1G3098</name>
</gene>
<evidence type="ECO:0000259" key="13">
    <source>
        <dbReference type="Pfam" id="PF13193"/>
    </source>
</evidence>
<dbReference type="CDD" id="cd05920">
    <property type="entry name" value="23DHB-AMP_lg"/>
    <property type="match status" value="1"/>
</dbReference>
<proteinExistence type="inferred from homology"/>
<reference evidence="15" key="1">
    <citation type="submission" date="2016-07" db="EMBL/GenBank/DDBJ databases">
        <authorList>
            <person name="Florea S."/>
            <person name="Webb J.S."/>
            <person name="Jaromczyk J."/>
            <person name="Schardl C.L."/>
        </authorList>
    </citation>
    <scope>NUCLEOTIDE SEQUENCE [LARGE SCALE GENOMIC DNA]</scope>
    <source>
        <strain evidence="15">1YdBTEX2</strain>
    </source>
</reference>
<dbReference type="Pfam" id="PF13193">
    <property type="entry name" value="AMP-binding_C"/>
    <property type="match status" value="1"/>
</dbReference>
<comment type="similarity">
    <text evidence="2">Belongs to the ATP-dependent AMP-binding enzyme family.</text>
</comment>
<feature type="domain" description="AMP-dependent synthetase/ligase" evidence="12">
    <location>
        <begin position="43"/>
        <end position="405"/>
    </location>
</feature>
<dbReference type="Gene3D" id="2.30.38.10">
    <property type="entry name" value="Luciferase, Domain 3"/>
    <property type="match status" value="1"/>
</dbReference>
<evidence type="ECO:0000256" key="6">
    <source>
        <dbReference type="ARBA" id="ARBA00060045"/>
    </source>
</evidence>
<dbReference type="PANTHER" id="PTHR43767:SF1">
    <property type="entry name" value="NONRIBOSOMAL PEPTIDE SYNTHASE PES1 (EUROFUNG)-RELATED"/>
    <property type="match status" value="1"/>
</dbReference>
<dbReference type="FunFam" id="2.30.38.10:FF:000003">
    <property type="entry name" value="Vibriobactin-specific 2,3-dihydroxybenzoate-AMP ligase"/>
    <property type="match status" value="1"/>
</dbReference>
<dbReference type="PROSITE" id="PS00455">
    <property type="entry name" value="AMP_BINDING"/>
    <property type="match status" value="1"/>
</dbReference>
<dbReference type="GO" id="GO:0017000">
    <property type="term" value="P:antibiotic biosynthetic process"/>
    <property type="evidence" value="ECO:0007669"/>
    <property type="project" value="UniProtKB-KW"/>
</dbReference>
<evidence type="ECO:0000259" key="12">
    <source>
        <dbReference type="Pfam" id="PF00501"/>
    </source>
</evidence>
<evidence type="ECO:0000256" key="4">
    <source>
        <dbReference type="ARBA" id="ARBA00023194"/>
    </source>
</evidence>
<organism evidence="14 15">
    <name type="scientific">Pseudomonas veronii 1YdBTEX2</name>
    <dbReference type="NCBI Taxonomy" id="1295141"/>
    <lineage>
        <taxon>Bacteria</taxon>
        <taxon>Pseudomonadati</taxon>
        <taxon>Pseudomonadota</taxon>
        <taxon>Gammaproteobacteria</taxon>
        <taxon>Pseudomonadales</taxon>
        <taxon>Pseudomonadaceae</taxon>
        <taxon>Pseudomonas</taxon>
    </lineage>
</organism>
<dbReference type="InterPro" id="IPR000873">
    <property type="entry name" value="AMP-dep_synth/lig_dom"/>
</dbReference>
<dbReference type="Gene3D" id="3.30.300.30">
    <property type="match status" value="1"/>
</dbReference>
<dbReference type="InterPro" id="IPR020845">
    <property type="entry name" value="AMP-binding_CS"/>
</dbReference>
<dbReference type="Proteomes" id="UP000245431">
    <property type="component" value="Chromosome PVE_r1"/>
</dbReference>
<evidence type="ECO:0000256" key="2">
    <source>
        <dbReference type="ARBA" id="ARBA00006432"/>
    </source>
</evidence>
<sequence length="551" mass="59709">MSLHTCAPDSDSVGDAPDWPAAFAERYRQAGYWQDQTFAQALDTVAARNPSAIAITDGPLHLNYRSLADRCRRLAGGLHALGIAEGDNVLVHLPNGAAFIEVCFALFRLGARPILALPAHRQHEIGGFCGFAQASAYIGCAQLEGFDCRSMARRLAAANPLLRHVVIDGDAQEFTALSELYNSAPLERDAGRADAVACFQLSGGTTGTPKLIPRRHAEYLYNVRASSEVCELDARTVYLTALPMAHNFTLCCPGVIGTLLAGGRVVCTRRSDPESCFALISEQRVTVTAVVPPLAMLWLDAQDQRQADLSSLRVLQVGGAKLLSSAAERVTPTLGCTLQQVLGMAEGLLCFTRLDDRPDLLLHTQGRPLSADDEVRIVDEQGQPVPEGEVGELQVRGPYTIRGYYRLPEHNARAFTADGFYCSGDRVRRSADGYLVVEGRDKDQINRGGEKVAAEEVENLLIGHPQVHDAALVAMPDAVLGESTCAFIVARDPAPSAFALKHYLRGHGLAAFKVPDRIEFVAHFPHTGVGKVSRKDLRERLRQAWLQSAAS</sequence>
<feature type="domain" description="AMP-binding enzyme C-terminal" evidence="13">
    <location>
        <begin position="456"/>
        <end position="531"/>
    </location>
</feature>
<protein>
    <recommendedName>
        <fullName evidence="9">Pyochelin synthase PchD</fullName>
        <ecNumber evidence="8">6.2.1.61</ecNumber>
    </recommendedName>
    <alternativeName>
        <fullName evidence="11">Nonribosomal peptide synthase PchD</fullName>
    </alternativeName>
    <alternativeName>
        <fullName evidence="10">Salicylate--[aryl-carrier protein] ligase</fullName>
    </alternativeName>
</protein>
<dbReference type="InterPro" id="IPR025110">
    <property type="entry name" value="AMP-bd_C"/>
</dbReference>
<keyword evidence="3 14" id="KW-0436">Ligase</keyword>
<dbReference type="AlphaFoldDB" id="A0A1D3JYF3"/>
<evidence type="ECO:0000256" key="10">
    <source>
        <dbReference type="ARBA" id="ARBA00077773"/>
    </source>
</evidence>
<dbReference type="Gene3D" id="3.40.50.980">
    <property type="match status" value="2"/>
</dbReference>
<evidence type="ECO:0000256" key="5">
    <source>
        <dbReference type="ARBA" id="ARBA00050154"/>
    </source>
</evidence>
<dbReference type="GO" id="GO:0016878">
    <property type="term" value="F:acid-thiol ligase activity"/>
    <property type="evidence" value="ECO:0007669"/>
    <property type="project" value="UniProtKB-ARBA"/>
</dbReference>
<evidence type="ECO:0000313" key="14">
    <source>
        <dbReference type="EMBL" id="SBW80981.1"/>
    </source>
</evidence>
<dbReference type="FunFam" id="3.30.300.30:FF:000008">
    <property type="entry name" value="2,3-dihydroxybenzoate-AMP ligase"/>
    <property type="match status" value="1"/>
</dbReference>
<dbReference type="RefSeq" id="WP_017849083.1">
    <property type="nucleotide sequence ID" value="NZ_AOUH01000038.1"/>
</dbReference>